<keyword evidence="4 5" id="KW-0238">DNA-binding</keyword>
<dbReference type="Proteomes" id="UP000770661">
    <property type="component" value="Unassembled WGS sequence"/>
</dbReference>
<reference evidence="7" key="1">
    <citation type="submission" date="2020-07" db="EMBL/GenBank/DDBJ databases">
        <title>The High-quality genome of the commercially important snow crab, Chionoecetes opilio.</title>
        <authorList>
            <person name="Jeong J.-H."/>
            <person name="Ryu S."/>
        </authorList>
    </citation>
    <scope>NUCLEOTIDE SEQUENCE</scope>
    <source>
        <strain evidence="7">MADBK_172401_WGS</strain>
        <tissue evidence="7">Digestive gland</tissue>
    </source>
</reference>
<dbReference type="AlphaFoldDB" id="A0A8J4Y0A3"/>
<organism evidence="7 8">
    <name type="scientific">Chionoecetes opilio</name>
    <name type="common">Atlantic snow crab</name>
    <name type="synonym">Cancer opilio</name>
    <dbReference type="NCBI Taxonomy" id="41210"/>
    <lineage>
        <taxon>Eukaryota</taxon>
        <taxon>Metazoa</taxon>
        <taxon>Ecdysozoa</taxon>
        <taxon>Arthropoda</taxon>
        <taxon>Crustacea</taxon>
        <taxon>Multicrustacea</taxon>
        <taxon>Malacostraca</taxon>
        <taxon>Eumalacostraca</taxon>
        <taxon>Eucarida</taxon>
        <taxon>Decapoda</taxon>
        <taxon>Pleocyemata</taxon>
        <taxon>Brachyura</taxon>
        <taxon>Eubrachyura</taxon>
        <taxon>Majoidea</taxon>
        <taxon>Majidae</taxon>
        <taxon>Chionoecetes</taxon>
    </lineage>
</organism>
<evidence type="ECO:0000256" key="3">
    <source>
        <dbReference type="ARBA" id="ARBA00022833"/>
    </source>
</evidence>
<accession>A0A8J4Y0A3</accession>
<feature type="domain" description="THAP-type" evidence="6">
    <location>
        <begin position="6"/>
        <end position="78"/>
    </location>
</feature>
<dbReference type="EMBL" id="JACEEZ010015863">
    <property type="protein sequence ID" value="KAG0718540.1"/>
    <property type="molecule type" value="Genomic_DNA"/>
</dbReference>
<dbReference type="Gene3D" id="6.20.210.20">
    <property type="entry name" value="THAP domain"/>
    <property type="match status" value="1"/>
</dbReference>
<evidence type="ECO:0000256" key="5">
    <source>
        <dbReference type="PROSITE-ProRule" id="PRU00309"/>
    </source>
</evidence>
<evidence type="ECO:0000313" key="8">
    <source>
        <dbReference type="Proteomes" id="UP000770661"/>
    </source>
</evidence>
<protein>
    <recommendedName>
        <fullName evidence="6">THAP-type domain-containing protein</fullName>
    </recommendedName>
</protein>
<dbReference type="SUPFAM" id="SSF57716">
    <property type="entry name" value="Glucocorticoid receptor-like (DNA-binding domain)"/>
    <property type="match status" value="1"/>
</dbReference>
<dbReference type="SMART" id="SM00692">
    <property type="entry name" value="DM3"/>
    <property type="match status" value="1"/>
</dbReference>
<evidence type="ECO:0000256" key="1">
    <source>
        <dbReference type="ARBA" id="ARBA00022723"/>
    </source>
</evidence>
<dbReference type="GO" id="GO:0008270">
    <property type="term" value="F:zinc ion binding"/>
    <property type="evidence" value="ECO:0007669"/>
    <property type="project" value="UniProtKB-KW"/>
</dbReference>
<evidence type="ECO:0000256" key="4">
    <source>
        <dbReference type="ARBA" id="ARBA00023125"/>
    </source>
</evidence>
<evidence type="ECO:0000256" key="2">
    <source>
        <dbReference type="ARBA" id="ARBA00022771"/>
    </source>
</evidence>
<name>A0A8J4Y0A3_CHIOP</name>
<sequence>MAPSVKSGTCCACGKKRSNHPGIRLHLFPKDARRRMQWMRTLDIAFERSSQTICEDHFDAKWLGTRGRLVGNAVPRPADGLEEQQPQTCLGNIIVTYTFMSVECPDAPSMDHAIDAAPMSEMQHLSLEYDATPFGVLSFSSEDHQDLHTPVSSVRASSLAEDASFRADLGSGISNGPIQPVLIAQKGRVLSTPQPGQVDSALTGKGILGWVDVRGPCKQLSVVFE</sequence>
<keyword evidence="8" id="KW-1185">Reference proteome</keyword>
<proteinExistence type="predicted"/>
<comment type="caution">
    <text evidence="7">The sequence shown here is derived from an EMBL/GenBank/DDBJ whole genome shotgun (WGS) entry which is preliminary data.</text>
</comment>
<evidence type="ECO:0000313" key="7">
    <source>
        <dbReference type="EMBL" id="KAG0718540.1"/>
    </source>
</evidence>
<dbReference type="PROSITE" id="PS50950">
    <property type="entry name" value="ZF_THAP"/>
    <property type="match status" value="1"/>
</dbReference>
<dbReference type="OrthoDB" id="6359483at2759"/>
<dbReference type="InterPro" id="IPR038441">
    <property type="entry name" value="THAP_Znf_sf"/>
</dbReference>
<gene>
    <name evidence="7" type="ORF">GWK47_052250</name>
</gene>
<dbReference type="InterPro" id="IPR006612">
    <property type="entry name" value="THAP_Znf"/>
</dbReference>
<dbReference type="GO" id="GO:0003677">
    <property type="term" value="F:DNA binding"/>
    <property type="evidence" value="ECO:0007669"/>
    <property type="project" value="UniProtKB-UniRule"/>
</dbReference>
<dbReference type="Pfam" id="PF05485">
    <property type="entry name" value="THAP"/>
    <property type="match status" value="1"/>
</dbReference>
<keyword evidence="1" id="KW-0479">Metal-binding</keyword>
<evidence type="ECO:0000259" key="6">
    <source>
        <dbReference type="PROSITE" id="PS50950"/>
    </source>
</evidence>
<dbReference type="SMART" id="SM00980">
    <property type="entry name" value="THAP"/>
    <property type="match status" value="1"/>
</dbReference>
<keyword evidence="3" id="KW-0862">Zinc</keyword>
<keyword evidence="2 5" id="KW-0863">Zinc-finger</keyword>